<protein>
    <recommendedName>
        <fullName evidence="4">ATP synthase subunit</fullName>
    </recommendedName>
</protein>
<evidence type="ECO:0008006" key="4">
    <source>
        <dbReference type="Google" id="ProtNLM"/>
    </source>
</evidence>
<keyword evidence="1" id="KW-0472">Membrane</keyword>
<accession>A0A1F5S321</accession>
<evidence type="ECO:0000313" key="3">
    <source>
        <dbReference type="Proteomes" id="UP000177407"/>
    </source>
</evidence>
<dbReference type="EMBL" id="MFGA01000016">
    <property type="protein sequence ID" value="OGF21087.1"/>
    <property type="molecule type" value="Genomic_DNA"/>
</dbReference>
<dbReference type="AlphaFoldDB" id="A0A1F5S321"/>
<organism evidence="2 3">
    <name type="scientific">Candidatus Falkowbacteria bacterium RIFOXYA2_FULL_38_12</name>
    <dbReference type="NCBI Taxonomy" id="1797993"/>
    <lineage>
        <taxon>Bacteria</taxon>
        <taxon>Candidatus Falkowiibacteriota</taxon>
    </lineage>
</organism>
<feature type="transmembrane region" description="Helical" evidence="1">
    <location>
        <begin position="53"/>
        <end position="72"/>
    </location>
</feature>
<evidence type="ECO:0000256" key="1">
    <source>
        <dbReference type="SAM" id="Phobius"/>
    </source>
</evidence>
<sequence>MDQKDEKVEKNNKEGVWSALSLAWQLGYTIAIPIVVLALGGRFLDRYFGTSPWLLLAGVFLSLGLSTVAVYYKTIKIIATTEKEIKESQKNKL</sequence>
<gene>
    <name evidence="2" type="ORF">A2257_01595</name>
</gene>
<proteinExistence type="predicted"/>
<keyword evidence="1" id="KW-0812">Transmembrane</keyword>
<comment type="caution">
    <text evidence="2">The sequence shown here is derived from an EMBL/GenBank/DDBJ whole genome shotgun (WGS) entry which is preliminary data.</text>
</comment>
<evidence type="ECO:0000313" key="2">
    <source>
        <dbReference type="EMBL" id="OGF21087.1"/>
    </source>
</evidence>
<keyword evidence="1" id="KW-1133">Transmembrane helix</keyword>
<dbReference type="Proteomes" id="UP000177407">
    <property type="component" value="Unassembled WGS sequence"/>
</dbReference>
<reference evidence="2 3" key="1">
    <citation type="journal article" date="2016" name="Nat. Commun.">
        <title>Thousands of microbial genomes shed light on interconnected biogeochemical processes in an aquifer system.</title>
        <authorList>
            <person name="Anantharaman K."/>
            <person name="Brown C.T."/>
            <person name="Hug L.A."/>
            <person name="Sharon I."/>
            <person name="Castelle C.J."/>
            <person name="Probst A.J."/>
            <person name="Thomas B.C."/>
            <person name="Singh A."/>
            <person name="Wilkins M.J."/>
            <person name="Karaoz U."/>
            <person name="Brodie E.L."/>
            <person name="Williams K.H."/>
            <person name="Hubbard S.S."/>
            <person name="Banfield J.F."/>
        </authorList>
    </citation>
    <scope>NUCLEOTIDE SEQUENCE [LARGE SCALE GENOMIC DNA]</scope>
</reference>
<dbReference type="InterPro" id="IPR032820">
    <property type="entry name" value="ATPase_put"/>
</dbReference>
<name>A0A1F5S321_9BACT</name>
<feature type="transmembrane region" description="Helical" evidence="1">
    <location>
        <begin position="21"/>
        <end position="41"/>
    </location>
</feature>
<dbReference type="Pfam" id="PF09527">
    <property type="entry name" value="ATPase_gene1"/>
    <property type="match status" value="1"/>
</dbReference>